<dbReference type="RefSeq" id="WP_078024235.1">
    <property type="nucleotide sequence ID" value="NZ_JADPGM010000006.1"/>
</dbReference>
<gene>
    <name evidence="2" type="ORF">BS637_08095</name>
    <name evidence="3" type="ORF">BS638_00685</name>
</gene>
<dbReference type="InterPro" id="IPR010359">
    <property type="entry name" value="IrrE_HExxH"/>
</dbReference>
<name>A0A1S9II19_9CLOT</name>
<reference evidence="3 5" key="1">
    <citation type="submission" date="2016-12" db="EMBL/GenBank/DDBJ databases">
        <title>Clostridium tepidum sp. nov., a close relative of Clostridium sporogenes and Clostridium botulinum Group I.</title>
        <authorList>
            <person name="Dobritsa A.P."/>
            <person name="Kutumbaka K.K."/>
            <person name="Werner K."/>
            <person name="Wiedmann M."/>
            <person name="Asmus A."/>
            <person name="Samadpour M."/>
        </authorList>
    </citation>
    <scope>NUCLEOTIDE SEQUENCE [LARGE SCALE GENOMIC DNA]</scope>
    <source>
        <strain evidence="3 5">IEH 97212</strain>
    </source>
</reference>
<comment type="caution">
    <text evidence="3">The sequence shown here is derived from an EMBL/GenBank/DDBJ whole genome shotgun (WGS) entry which is preliminary data.</text>
</comment>
<evidence type="ECO:0000259" key="1">
    <source>
        <dbReference type="Pfam" id="PF06114"/>
    </source>
</evidence>
<dbReference type="PANTHER" id="PTHR43236:SF1">
    <property type="entry name" value="BLL7220 PROTEIN"/>
    <property type="match status" value="1"/>
</dbReference>
<dbReference type="InterPro" id="IPR052345">
    <property type="entry name" value="Rad_response_metalloprotease"/>
</dbReference>
<dbReference type="AlphaFoldDB" id="A0A1S9II19"/>
<organism evidence="3 5">
    <name type="scientific">Clostridium tepidum</name>
    <dbReference type="NCBI Taxonomy" id="1962263"/>
    <lineage>
        <taxon>Bacteria</taxon>
        <taxon>Bacillati</taxon>
        <taxon>Bacillota</taxon>
        <taxon>Clostridia</taxon>
        <taxon>Eubacteriales</taxon>
        <taxon>Clostridiaceae</taxon>
        <taxon>Clostridium</taxon>
    </lineage>
</organism>
<dbReference type="EMBL" id="MRAE01000001">
    <property type="protein sequence ID" value="OOO69932.1"/>
    <property type="molecule type" value="Genomic_DNA"/>
</dbReference>
<dbReference type="Pfam" id="PF06114">
    <property type="entry name" value="Peptidase_M78"/>
    <property type="match status" value="1"/>
</dbReference>
<accession>A0A1S9II19</accession>
<protein>
    <recommendedName>
        <fullName evidence="1">IrrE N-terminal-like domain-containing protein</fullName>
    </recommendedName>
</protein>
<dbReference type="Proteomes" id="UP000190206">
    <property type="component" value="Unassembled WGS sequence"/>
</dbReference>
<dbReference type="Proteomes" id="UP000190256">
    <property type="component" value="Unassembled WGS sequence"/>
</dbReference>
<evidence type="ECO:0000313" key="2">
    <source>
        <dbReference type="EMBL" id="OOO62082.1"/>
    </source>
</evidence>
<dbReference type="PANTHER" id="PTHR43236">
    <property type="entry name" value="ANTITOXIN HIGA1"/>
    <property type="match status" value="1"/>
</dbReference>
<dbReference type="STRING" id="1962263.BS637_08095"/>
<sequence length="207" mass="24805">MDNYYNNKYYTLDKIPKHRIDYIEKRVKLFIEDFKLTRWPLNCVELILEIENNQTLPIQIKSINNLSNNFDAATVYSKENNCFLIIVNRNKIHYPFKISKHRRLNFTLAHELGHIYLRHHELPENCKTKKDLYIEELEADEFAGKILMPKNKIFNSKFTSIKEMATYFNVSQSAVLKRLTNIKYSNLAYSTLKNIKINFYNNCFKIY</sequence>
<feature type="domain" description="IrrE N-terminal-like" evidence="1">
    <location>
        <begin position="103"/>
        <end position="180"/>
    </location>
</feature>
<keyword evidence="4" id="KW-1185">Reference proteome</keyword>
<dbReference type="EMBL" id="MRAD01000007">
    <property type="protein sequence ID" value="OOO62082.1"/>
    <property type="molecule type" value="Genomic_DNA"/>
</dbReference>
<proteinExistence type="predicted"/>
<evidence type="ECO:0000313" key="4">
    <source>
        <dbReference type="Proteomes" id="UP000190206"/>
    </source>
</evidence>
<evidence type="ECO:0000313" key="3">
    <source>
        <dbReference type="EMBL" id="OOO69932.1"/>
    </source>
</evidence>
<evidence type="ECO:0000313" key="5">
    <source>
        <dbReference type="Proteomes" id="UP000190256"/>
    </source>
</evidence>
<dbReference type="OrthoDB" id="581382at2"/>
<dbReference type="Gene3D" id="1.10.10.2910">
    <property type="match status" value="1"/>
</dbReference>
<reference evidence="2 4" key="2">
    <citation type="submission" date="2016-12" db="EMBL/GenBank/DDBJ databases">
        <title>Clostridium tepidum sp. nov., a close relative of Clostridium sporogenes and Clostridium botulinum Group I.</title>
        <authorList>
            <person name="Dobritsa A.P."/>
            <person name="Kutumbaka K."/>
            <person name="Werner K."/>
            <person name="Samadpour M."/>
        </authorList>
    </citation>
    <scope>NUCLEOTIDE SEQUENCE [LARGE SCALE GENOMIC DNA]</scope>
    <source>
        <strain evidence="2 4">PE</strain>
    </source>
</reference>